<evidence type="ECO:0000313" key="2">
    <source>
        <dbReference type="Proteomes" id="UP001433268"/>
    </source>
</evidence>
<sequence>MTIGGPSPMTVIFSEASTQHHRLQCCKLAATAFGPPLSEQDYLEREAYLDQQPLTQHGGWRTWCLRTTAEPPGQVVSACKTIQRSLLVRESGTVSERKGYCIASVVTHPDFRGRGTCVGASSESRALVGWPRRCVRQHAVYQHWKRRHHQIL</sequence>
<gene>
    <name evidence="1" type="ORF">PG997_005553</name>
</gene>
<accession>A0ABR1WLB4</accession>
<dbReference type="EMBL" id="JAQQWN010000005">
    <property type="protein sequence ID" value="KAK8084282.1"/>
    <property type="molecule type" value="Genomic_DNA"/>
</dbReference>
<dbReference type="SUPFAM" id="SSF55729">
    <property type="entry name" value="Acyl-CoA N-acyltransferases (Nat)"/>
    <property type="match status" value="1"/>
</dbReference>
<organism evidence="1 2">
    <name type="scientific">Apiospora hydei</name>
    <dbReference type="NCBI Taxonomy" id="1337664"/>
    <lineage>
        <taxon>Eukaryota</taxon>
        <taxon>Fungi</taxon>
        <taxon>Dikarya</taxon>
        <taxon>Ascomycota</taxon>
        <taxon>Pezizomycotina</taxon>
        <taxon>Sordariomycetes</taxon>
        <taxon>Xylariomycetidae</taxon>
        <taxon>Amphisphaeriales</taxon>
        <taxon>Apiosporaceae</taxon>
        <taxon>Apiospora</taxon>
    </lineage>
</organism>
<name>A0ABR1WLB4_9PEZI</name>
<dbReference type="Gene3D" id="3.40.630.30">
    <property type="match status" value="1"/>
</dbReference>
<dbReference type="GeneID" id="92042928"/>
<evidence type="ECO:0000313" key="1">
    <source>
        <dbReference type="EMBL" id="KAK8084282.1"/>
    </source>
</evidence>
<dbReference type="Proteomes" id="UP001433268">
    <property type="component" value="Unassembled WGS sequence"/>
</dbReference>
<proteinExistence type="predicted"/>
<dbReference type="InterPro" id="IPR016181">
    <property type="entry name" value="Acyl_CoA_acyltransferase"/>
</dbReference>
<dbReference type="InterPro" id="IPR053013">
    <property type="entry name" value="LAT"/>
</dbReference>
<reference evidence="1 2" key="1">
    <citation type="submission" date="2023-01" db="EMBL/GenBank/DDBJ databases">
        <title>Analysis of 21 Apiospora genomes using comparative genomics revels a genus with tremendous synthesis potential of carbohydrate active enzymes and secondary metabolites.</title>
        <authorList>
            <person name="Sorensen T."/>
        </authorList>
    </citation>
    <scope>NUCLEOTIDE SEQUENCE [LARGE SCALE GENOMIC DNA]</scope>
    <source>
        <strain evidence="1 2">CBS 114990</strain>
    </source>
</reference>
<comment type="caution">
    <text evidence="1">The sequence shown here is derived from an EMBL/GenBank/DDBJ whole genome shotgun (WGS) entry which is preliminary data.</text>
</comment>
<evidence type="ECO:0008006" key="3">
    <source>
        <dbReference type="Google" id="ProtNLM"/>
    </source>
</evidence>
<keyword evidence="2" id="KW-1185">Reference proteome</keyword>
<dbReference type="PANTHER" id="PTHR34815">
    <property type="entry name" value="LYSINE ACETYLTRANSFERASE"/>
    <property type="match status" value="1"/>
</dbReference>
<dbReference type="PANTHER" id="PTHR34815:SF4">
    <property type="entry name" value="N-ACETYLTRANSFERASE DOMAIN-CONTAINING PROTEIN"/>
    <property type="match status" value="1"/>
</dbReference>
<dbReference type="RefSeq" id="XP_066668791.1">
    <property type="nucleotide sequence ID" value="XM_066809868.1"/>
</dbReference>
<protein>
    <recommendedName>
        <fullName evidence="3">N-acetyltransferase domain-containing protein</fullName>
    </recommendedName>
</protein>